<dbReference type="Proteomes" id="UP001159405">
    <property type="component" value="Unassembled WGS sequence"/>
</dbReference>
<sequence length="117" mass="13988">MENNKQFNQNFPQYFQRIAAISSCLKKTAQEIAVTKRRRTKGTRGFYFSDNRPLSLTKLRCKDYYNLFQEGKTTEPTAVKRWSSFFPYFATKYEILKYIPYVHSSCVRFINRLKTIN</sequence>
<dbReference type="EMBL" id="CALNXK010000031">
    <property type="protein sequence ID" value="CAH3117973.1"/>
    <property type="molecule type" value="Genomic_DNA"/>
</dbReference>
<evidence type="ECO:0000313" key="2">
    <source>
        <dbReference type="Proteomes" id="UP001159405"/>
    </source>
</evidence>
<comment type="caution">
    <text evidence="1">The sequence shown here is derived from an EMBL/GenBank/DDBJ whole genome shotgun (WGS) entry which is preliminary data.</text>
</comment>
<reference evidence="1 2" key="1">
    <citation type="submission" date="2022-05" db="EMBL/GenBank/DDBJ databases">
        <authorList>
            <consortium name="Genoscope - CEA"/>
            <person name="William W."/>
        </authorList>
    </citation>
    <scope>NUCLEOTIDE SEQUENCE [LARGE SCALE GENOMIC DNA]</scope>
</reference>
<name>A0ABN8NTM0_9CNID</name>
<gene>
    <name evidence="1" type="ORF">PLOB_00026189</name>
</gene>
<keyword evidence="2" id="KW-1185">Reference proteome</keyword>
<evidence type="ECO:0000313" key="1">
    <source>
        <dbReference type="EMBL" id="CAH3117973.1"/>
    </source>
</evidence>
<proteinExistence type="predicted"/>
<accession>A0ABN8NTM0</accession>
<protein>
    <submittedName>
        <fullName evidence="1">Uncharacterized protein</fullName>
    </submittedName>
</protein>
<organism evidence="1 2">
    <name type="scientific">Porites lobata</name>
    <dbReference type="NCBI Taxonomy" id="104759"/>
    <lineage>
        <taxon>Eukaryota</taxon>
        <taxon>Metazoa</taxon>
        <taxon>Cnidaria</taxon>
        <taxon>Anthozoa</taxon>
        <taxon>Hexacorallia</taxon>
        <taxon>Scleractinia</taxon>
        <taxon>Fungiina</taxon>
        <taxon>Poritidae</taxon>
        <taxon>Porites</taxon>
    </lineage>
</organism>